<dbReference type="EMBL" id="GDJX01006655">
    <property type="protein sequence ID" value="JAT61281.1"/>
    <property type="molecule type" value="Transcribed_RNA"/>
</dbReference>
<evidence type="ECO:0000259" key="6">
    <source>
        <dbReference type="Pfam" id="PF14368"/>
    </source>
</evidence>
<dbReference type="InterPro" id="IPR043325">
    <property type="entry name" value="LTSS"/>
</dbReference>
<feature type="compositionally biased region" description="Pro residues" evidence="5">
    <location>
        <begin position="169"/>
        <end position="193"/>
    </location>
</feature>
<organism evidence="7">
    <name type="scientific">Anthurium amnicola</name>
    <dbReference type="NCBI Taxonomy" id="1678845"/>
    <lineage>
        <taxon>Eukaryota</taxon>
        <taxon>Viridiplantae</taxon>
        <taxon>Streptophyta</taxon>
        <taxon>Embryophyta</taxon>
        <taxon>Tracheophyta</taxon>
        <taxon>Spermatophyta</taxon>
        <taxon>Magnoliopsida</taxon>
        <taxon>Liliopsida</taxon>
        <taxon>Araceae</taxon>
        <taxon>Pothoideae</taxon>
        <taxon>Potheae</taxon>
        <taxon>Anthurium</taxon>
    </lineage>
</organism>
<dbReference type="AlphaFoldDB" id="A0A1D1Z327"/>
<feature type="domain" description="Bifunctional inhibitor/plant lipid transfer protein/seed storage helical" evidence="6">
    <location>
        <begin position="45"/>
        <end position="143"/>
    </location>
</feature>
<dbReference type="SUPFAM" id="SSF47699">
    <property type="entry name" value="Bifunctional inhibitor/lipid-transfer protein/seed storage 2S albumin"/>
    <property type="match status" value="1"/>
</dbReference>
<evidence type="ECO:0000313" key="7">
    <source>
        <dbReference type="EMBL" id="JAT61281.1"/>
    </source>
</evidence>
<evidence type="ECO:0000256" key="5">
    <source>
        <dbReference type="SAM" id="MobiDB-lite"/>
    </source>
</evidence>
<evidence type="ECO:0000256" key="4">
    <source>
        <dbReference type="ARBA" id="ARBA00023180"/>
    </source>
</evidence>
<keyword evidence="4" id="KW-0325">Glycoprotein</keyword>
<dbReference type="PANTHER" id="PTHR33044">
    <property type="entry name" value="BIFUNCTIONAL INHIBITOR/LIPID-TRANSFER PROTEIN/SEED STORAGE 2S ALBUMIN SUPERFAMILY PROTEIN-RELATED"/>
    <property type="match status" value="1"/>
</dbReference>
<dbReference type="InterPro" id="IPR036312">
    <property type="entry name" value="Bifun_inhib/LTP/seed_sf"/>
</dbReference>
<dbReference type="Gene3D" id="1.10.110.10">
    <property type="entry name" value="Plant lipid-transfer and hydrophobic proteins"/>
    <property type="match status" value="1"/>
</dbReference>
<dbReference type="CDD" id="cd00010">
    <property type="entry name" value="AAI_LTSS"/>
    <property type="match status" value="1"/>
</dbReference>
<accession>A0A1D1Z327</accession>
<feature type="non-terminal residue" evidence="7">
    <location>
        <position position="1"/>
    </location>
</feature>
<sequence>FSPHHQLIYSQRTQIDKSNGRNSTALEMFKELISPVAPPLLAALLVALLVPPPASAQIVTACTASLITSFTPCFNFLTGSVGGSSSPSPTADCCDAIGGLLSRSAECGCLILTGNVPFGLPFNRTLAITLPRFCESKSIPLQCEGTAFTLPAPGPVTFRPGLPPFPKWPITVPPPAKAPPSSPLPSPPPPAKTPPRSKIWPPAPEIGPSVATQSTKEGLQSLQPLDVLFSGVQSKGIYSPSLLIPVAIGAMLLSKF</sequence>
<reference evidence="7" key="1">
    <citation type="submission" date="2015-07" db="EMBL/GenBank/DDBJ databases">
        <title>Transcriptome Assembly of Anthurium amnicola.</title>
        <authorList>
            <person name="Suzuki J."/>
        </authorList>
    </citation>
    <scope>NUCLEOTIDE SEQUENCE</scope>
</reference>
<keyword evidence="3" id="KW-1015">Disulfide bond</keyword>
<comment type="similarity">
    <text evidence="1">Belongs to the plant LTP family.</text>
</comment>
<evidence type="ECO:0000256" key="2">
    <source>
        <dbReference type="ARBA" id="ARBA00022729"/>
    </source>
</evidence>
<evidence type="ECO:0000256" key="1">
    <source>
        <dbReference type="ARBA" id="ARBA00009748"/>
    </source>
</evidence>
<dbReference type="Pfam" id="PF14368">
    <property type="entry name" value="LTP_2"/>
    <property type="match status" value="1"/>
</dbReference>
<dbReference type="InterPro" id="IPR016140">
    <property type="entry name" value="Bifunc_inhib/LTP/seed_store"/>
</dbReference>
<keyword evidence="2" id="KW-0732">Signal</keyword>
<gene>
    <name evidence="7" type="ORF">g.35765</name>
</gene>
<name>A0A1D1Z327_9ARAE</name>
<protein>
    <recommendedName>
        <fullName evidence="6">Bifunctional inhibitor/plant lipid transfer protein/seed storage helical domain-containing protein</fullName>
    </recommendedName>
</protein>
<evidence type="ECO:0000256" key="3">
    <source>
        <dbReference type="ARBA" id="ARBA00023157"/>
    </source>
</evidence>
<proteinExistence type="inferred from homology"/>
<feature type="region of interest" description="Disordered" evidence="5">
    <location>
        <begin position="169"/>
        <end position="215"/>
    </location>
</feature>